<dbReference type="InterPro" id="IPR036249">
    <property type="entry name" value="Thioredoxin-like_sf"/>
</dbReference>
<dbReference type="GO" id="GO:0045454">
    <property type="term" value="P:cell redox homeostasis"/>
    <property type="evidence" value="ECO:0007669"/>
    <property type="project" value="InterPro"/>
</dbReference>
<keyword evidence="10" id="KW-1185">Reference proteome</keyword>
<gene>
    <name evidence="9" type="primary">grxC</name>
    <name evidence="9" type="ORF">JJJ17_02395</name>
</gene>
<evidence type="ECO:0000256" key="4">
    <source>
        <dbReference type="ARBA" id="ARBA00022982"/>
    </source>
</evidence>
<accession>A0A934VZF5</accession>
<name>A0A934VZF5_9RHOB</name>
<dbReference type="Gene3D" id="3.40.30.10">
    <property type="entry name" value="Glutaredoxin"/>
    <property type="match status" value="1"/>
</dbReference>
<dbReference type="PRINTS" id="PR00160">
    <property type="entry name" value="GLUTAREDOXIN"/>
</dbReference>
<evidence type="ECO:0000259" key="8">
    <source>
        <dbReference type="Pfam" id="PF00462"/>
    </source>
</evidence>
<dbReference type="PANTHER" id="PTHR45694">
    <property type="entry name" value="GLUTAREDOXIN 2"/>
    <property type="match status" value="1"/>
</dbReference>
<dbReference type="PROSITE" id="PS51354">
    <property type="entry name" value="GLUTAREDOXIN_2"/>
    <property type="match status" value="1"/>
</dbReference>
<organism evidence="9 10">
    <name type="scientific">Paracoccus caeni</name>
    <dbReference type="NCBI Taxonomy" id="657651"/>
    <lineage>
        <taxon>Bacteria</taxon>
        <taxon>Pseudomonadati</taxon>
        <taxon>Pseudomonadota</taxon>
        <taxon>Alphaproteobacteria</taxon>
        <taxon>Rhodobacterales</taxon>
        <taxon>Paracoccaceae</taxon>
        <taxon>Paracoccus</taxon>
    </lineage>
</organism>
<dbReference type="PROSITE" id="PS00195">
    <property type="entry name" value="GLUTAREDOXIN_1"/>
    <property type="match status" value="1"/>
</dbReference>
<dbReference type="InterPro" id="IPR014025">
    <property type="entry name" value="Glutaredoxin_subgr"/>
</dbReference>
<evidence type="ECO:0000256" key="7">
    <source>
        <dbReference type="RuleBase" id="RU364065"/>
    </source>
</evidence>
<dbReference type="GO" id="GO:0034599">
    <property type="term" value="P:cellular response to oxidative stress"/>
    <property type="evidence" value="ECO:0007669"/>
    <property type="project" value="TreeGrafter"/>
</dbReference>
<dbReference type="NCBIfam" id="TIGR02181">
    <property type="entry name" value="GRX_bact"/>
    <property type="match status" value="1"/>
</dbReference>
<evidence type="ECO:0000256" key="6">
    <source>
        <dbReference type="ARBA" id="ARBA00023284"/>
    </source>
</evidence>
<dbReference type="SUPFAM" id="SSF52833">
    <property type="entry name" value="Thioredoxin-like"/>
    <property type="match status" value="1"/>
</dbReference>
<evidence type="ECO:0000313" key="10">
    <source>
        <dbReference type="Proteomes" id="UP000640485"/>
    </source>
</evidence>
<protein>
    <recommendedName>
        <fullName evidence="7">Glutaredoxin</fullName>
    </recommendedName>
</protein>
<dbReference type="EMBL" id="JAEPRQ010000001">
    <property type="protein sequence ID" value="MBK4214769.1"/>
    <property type="molecule type" value="Genomic_DNA"/>
</dbReference>
<evidence type="ECO:0000256" key="3">
    <source>
        <dbReference type="ARBA" id="ARBA00022448"/>
    </source>
</evidence>
<dbReference type="GO" id="GO:0015038">
    <property type="term" value="F:glutathione disulfide oxidoreductase activity"/>
    <property type="evidence" value="ECO:0007669"/>
    <property type="project" value="UniProtKB-UniRule"/>
</dbReference>
<keyword evidence="7" id="KW-0963">Cytoplasm</keyword>
<keyword evidence="5" id="KW-1015">Disulfide bond</keyword>
<evidence type="ECO:0000256" key="2">
    <source>
        <dbReference type="ARBA" id="ARBA00007787"/>
    </source>
</evidence>
<dbReference type="Pfam" id="PF00462">
    <property type="entry name" value="Glutaredoxin"/>
    <property type="match status" value="1"/>
</dbReference>
<dbReference type="RefSeq" id="WP_200683486.1">
    <property type="nucleotide sequence ID" value="NZ_JAEPRQ010000001.1"/>
</dbReference>
<dbReference type="AlphaFoldDB" id="A0A934VZF5"/>
<proteinExistence type="inferred from homology"/>
<dbReference type="CDD" id="cd03418">
    <property type="entry name" value="GRX_GRXb_1_3_like"/>
    <property type="match status" value="1"/>
</dbReference>
<dbReference type="Proteomes" id="UP000640485">
    <property type="component" value="Unassembled WGS sequence"/>
</dbReference>
<evidence type="ECO:0000313" key="9">
    <source>
        <dbReference type="EMBL" id="MBK4214769.1"/>
    </source>
</evidence>
<dbReference type="PANTHER" id="PTHR45694:SF18">
    <property type="entry name" value="GLUTAREDOXIN-1-RELATED"/>
    <property type="match status" value="1"/>
</dbReference>
<keyword evidence="3 7" id="KW-0813">Transport</keyword>
<comment type="similarity">
    <text evidence="2 7">Belongs to the glutaredoxin family.</text>
</comment>
<comment type="caution">
    <text evidence="9">The sequence shown here is derived from an EMBL/GenBank/DDBJ whole genome shotgun (WGS) entry which is preliminary data.</text>
</comment>
<evidence type="ECO:0000256" key="5">
    <source>
        <dbReference type="ARBA" id="ARBA00023157"/>
    </source>
</evidence>
<comment type="function">
    <text evidence="1 7">Has a glutathione-disulfide oxidoreductase activity in the presence of NADPH and glutathione reductase. Reduces low molecular weight disulfides and proteins.</text>
</comment>
<evidence type="ECO:0000256" key="1">
    <source>
        <dbReference type="ARBA" id="ARBA00002549"/>
    </source>
</evidence>
<dbReference type="InterPro" id="IPR002109">
    <property type="entry name" value="Glutaredoxin"/>
</dbReference>
<keyword evidence="6 7" id="KW-0676">Redox-active center</keyword>
<reference evidence="9" key="1">
    <citation type="submission" date="2021-01" db="EMBL/GenBank/DDBJ databases">
        <title>Paracoccus amoyensis sp. nov., isolated from the surface seawater along the coast of Xiamen Island, China.</title>
        <authorList>
            <person name="Lyu L."/>
        </authorList>
    </citation>
    <scope>NUCLEOTIDE SEQUENCE</scope>
    <source>
        <strain evidence="9">MJ17</strain>
    </source>
</reference>
<dbReference type="GO" id="GO:0005737">
    <property type="term" value="C:cytoplasm"/>
    <property type="evidence" value="ECO:0007669"/>
    <property type="project" value="TreeGrafter"/>
</dbReference>
<dbReference type="InterPro" id="IPR011900">
    <property type="entry name" value="GRX_bact"/>
</dbReference>
<dbReference type="InterPro" id="IPR011767">
    <property type="entry name" value="GLR_AS"/>
</dbReference>
<feature type="domain" description="Glutaredoxin" evidence="8">
    <location>
        <begin position="6"/>
        <end position="66"/>
    </location>
</feature>
<keyword evidence="4 7" id="KW-0249">Electron transport</keyword>
<sequence>MTQPAITIYATPTCPYCHRAKALLREKGVTFEEIDVAAQPERRAEMTKRANGGRTVPQIFIGDIHVGGSDDLHDLERMGKLDPLLRADLG</sequence>